<dbReference type="EMBL" id="BAABBP010000001">
    <property type="protein sequence ID" value="GAA3981902.1"/>
    <property type="molecule type" value="Genomic_DNA"/>
</dbReference>
<evidence type="ECO:0000313" key="3">
    <source>
        <dbReference type="Proteomes" id="UP001501627"/>
    </source>
</evidence>
<accession>A0ABP7QGC0</accession>
<feature type="signal peptide" evidence="1">
    <location>
        <begin position="1"/>
        <end position="26"/>
    </location>
</feature>
<gene>
    <name evidence="2" type="ORF">GCM10022279_01900</name>
</gene>
<reference evidence="3" key="1">
    <citation type="journal article" date="2019" name="Int. J. Syst. Evol. Microbiol.">
        <title>The Global Catalogue of Microorganisms (GCM) 10K type strain sequencing project: providing services to taxonomists for standard genome sequencing and annotation.</title>
        <authorList>
            <consortium name="The Broad Institute Genomics Platform"/>
            <consortium name="The Broad Institute Genome Sequencing Center for Infectious Disease"/>
            <person name="Wu L."/>
            <person name="Ma J."/>
        </authorList>
    </citation>
    <scope>NUCLEOTIDE SEQUENCE [LARGE SCALE GENOMIC DNA]</scope>
    <source>
        <strain evidence="3">JCM 17561</strain>
    </source>
</reference>
<feature type="chain" id="PRO_5047436605" description="PEP-CTERM sorting domain-containing protein" evidence="1">
    <location>
        <begin position="27"/>
        <end position="251"/>
    </location>
</feature>
<keyword evidence="1" id="KW-0732">Signal</keyword>
<dbReference type="RefSeq" id="WP_344867698.1">
    <property type="nucleotide sequence ID" value="NZ_BAABBP010000001.1"/>
</dbReference>
<protein>
    <recommendedName>
        <fullName evidence="4">PEP-CTERM sorting domain-containing protein</fullName>
    </recommendedName>
</protein>
<organism evidence="2 3">
    <name type="scientific">Comamonas faecalis</name>
    <dbReference type="NCBI Taxonomy" id="1387849"/>
    <lineage>
        <taxon>Bacteria</taxon>
        <taxon>Pseudomonadati</taxon>
        <taxon>Pseudomonadota</taxon>
        <taxon>Betaproteobacteria</taxon>
        <taxon>Burkholderiales</taxon>
        <taxon>Comamonadaceae</taxon>
        <taxon>Comamonas</taxon>
    </lineage>
</organism>
<proteinExistence type="predicted"/>
<sequence>MNISYKSLTVSLGAVALACAATTASADTVDVKYNSAQWGSVASTIHDHNQSPYSINTNAGAFNMAIDNPVPSPGILSGSSIIAWCVELTEFLNTSSTVTYDVSYATQAWAADVTRLFNAFYNDVVAAGTNVMSAAMQYAIWELVTPGNNWNVSNVDGVGFHVSSTGTGVNAAKTQADAWLTDLKNDSDLGATGKYRVVSLTHEGAPGTQDLITISEVPLPGAALMFLSALGIGGLARRKSAAAQPAEALAA</sequence>
<comment type="caution">
    <text evidence="2">The sequence shown here is derived from an EMBL/GenBank/DDBJ whole genome shotgun (WGS) entry which is preliminary data.</text>
</comment>
<evidence type="ECO:0000313" key="2">
    <source>
        <dbReference type="EMBL" id="GAA3981902.1"/>
    </source>
</evidence>
<dbReference type="PROSITE" id="PS51257">
    <property type="entry name" value="PROKAR_LIPOPROTEIN"/>
    <property type="match status" value="1"/>
</dbReference>
<evidence type="ECO:0008006" key="4">
    <source>
        <dbReference type="Google" id="ProtNLM"/>
    </source>
</evidence>
<keyword evidence="3" id="KW-1185">Reference proteome</keyword>
<name>A0ABP7QGC0_9BURK</name>
<evidence type="ECO:0000256" key="1">
    <source>
        <dbReference type="SAM" id="SignalP"/>
    </source>
</evidence>
<dbReference type="Proteomes" id="UP001501627">
    <property type="component" value="Unassembled WGS sequence"/>
</dbReference>